<dbReference type="GO" id="GO:0000287">
    <property type="term" value="F:magnesium ion binding"/>
    <property type="evidence" value="ECO:0007669"/>
    <property type="project" value="TreeGrafter"/>
</dbReference>
<dbReference type="GO" id="GO:0005829">
    <property type="term" value="C:cytosol"/>
    <property type="evidence" value="ECO:0007669"/>
    <property type="project" value="TreeGrafter"/>
</dbReference>
<sequence length="133" mass="15393">MQCCKKNPIKSNLHLEKPIYKINLFHPNTSIVVDFLKDFEQLHAYYCKNSVVSLSAKQVNKTYGIQVIMKDHKDCQLICMGDGCNDFEMLQFADIGIVMANTHYETLYKVANLTAPQIEKNALYDFFKDYNLL</sequence>
<reference evidence="1 2" key="1">
    <citation type="submission" date="2019-02" db="EMBL/GenBank/DDBJ databases">
        <title>Draft Genome Sequence of Maize Bushy Stunt-like Phytoplasma group 16SrI-B (Aster yellows) in South Africa.</title>
        <authorList>
            <person name="Coetzee B."/>
            <person name="Douglas-Smit N."/>
            <person name="Maree H.J."/>
            <person name="Burger J.T."/>
            <person name="Kruger K."/>
            <person name="Pietersen G."/>
        </authorList>
    </citation>
    <scope>NUCLEOTIDE SEQUENCE [LARGE SCALE GENOMIC DNA]</scope>
    <source>
        <strain evidence="1 2">De Villa</strain>
    </source>
</reference>
<dbReference type="SUPFAM" id="SSF56784">
    <property type="entry name" value="HAD-like"/>
    <property type="match status" value="1"/>
</dbReference>
<dbReference type="PANTHER" id="PTHR10000">
    <property type="entry name" value="PHOSPHOSERINE PHOSPHATASE"/>
    <property type="match status" value="1"/>
</dbReference>
<dbReference type="PANTHER" id="PTHR10000:SF25">
    <property type="entry name" value="PHOSPHATASE YKRA-RELATED"/>
    <property type="match status" value="1"/>
</dbReference>
<dbReference type="EMBL" id="CP035949">
    <property type="protein sequence ID" value="QBF23758.1"/>
    <property type="molecule type" value="Genomic_DNA"/>
</dbReference>
<dbReference type="Proteomes" id="UP000289726">
    <property type="component" value="Chromosome"/>
</dbReference>
<proteinExistence type="predicted"/>
<protein>
    <recommendedName>
        <fullName evidence="3">HAD-IIB family hydrolase</fullName>
    </recommendedName>
</protein>
<accession>A0A4P6MCV5</accession>
<dbReference type="AlphaFoldDB" id="A0A4P6MCV5"/>
<dbReference type="Pfam" id="PF08282">
    <property type="entry name" value="Hydrolase_3"/>
    <property type="match status" value="1"/>
</dbReference>
<dbReference type="InterPro" id="IPR023214">
    <property type="entry name" value="HAD_sf"/>
</dbReference>
<evidence type="ECO:0000313" key="1">
    <source>
        <dbReference type="EMBL" id="QBF23758.1"/>
    </source>
</evidence>
<evidence type="ECO:0000313" key="2">
    <source>
        <dbReference type="Proteomes" id="UP000289726"/>
    </source>
</evidence>
<organism evidence="1 2">
    <name type="scientific">'Catharanthus roseus' aster yellows phytoplasma</name>
    <dbReference type="NCBI Taxonomy" id="1193712"/>
    <lineage>
        <taxon>Bacteria</taxon>
        <taxon>Bacillati</taxon>
        <taxon>Mycoplasmatota</taxon>
        <taxon>Mollicutes</taxon>
        <taxon>Acholeplasmatales</taxon>
        <taxon>Acholeplasmataceae</taxon>
        <taxon>Candidatus Phytoplasma</taxon>
        <taxon>16SrI (Aster yellows group)</taxon>
    </lineage>
</organism>
<dbReference type="Gene3D" id="3.40.50.1000">
    <property type="entry name" value="HAD superfamily/HAD-like"/>
    <property type="match status" value="1"/>
</dbReference>
<keyword evidence="2" id="KW-1185">Reference proteome</keyword>
<dbReference type="GO" id="GO:0016791">
    <property type="term" value="F:phosphatase activity"/>
    <property type="evidence" value="ECO:0007669"/>
    <property type="project" value="TreeGrafter"/>
</dbReference>
<dbReference type="InterPro" id="IPR036412">
    <property type="entry name" value="HAD-like_sf"/>
</dbReference>
<dbReference type="Gene3D" id="3.30.1240.10">
    <property type="match status" value="1"/>
</dbReference>
<name>A0A4P6MCV5_9MOLU</name>
<gene>
    <name evidence="1" type="ORF">EXT02_00805</name>
</gene>
<evidence type="ECO:0008006" key="3">
    <source>
        <dbReference type="Google" id="ProtNLM"/>
    </source>
</evidence>